<evidence type="ECO:0000313" key="8">
    <source>
        <dbReference type="EMBL" id="GGI80743.1"/>
    </source>
</evidence>
<evidence type="ECO:0000256" key="2">
    <source>
        <dbReference type="ARBA" id="ARBA00022475"/>
    </source>
</evidence>
<keyword evidence="10" id="KW-1185">Reference proteome</keyword>
<dbReference type="Pfam" id="PF03706">
    <property type="entry name" value="LPG_synthase_TM"/>
    <property type="match status" value="1"/>
</dbReference>
<proteinExistence type="predicted"/>
<sequence length="343" mass="38729">MISQVKLSRRNYVGGEDWRRDAIFIAISIAVIIATIIILIRSGLAGARYEAPKHPLYLVLSELIYVTQLSLIGIRLSIIFNRGMGYKIRSTELIKVVTAQTFASLLMPGFYIGGEAVSIAYLTFKGLPTTRATEGITFRYTVDTITLTSIVLILYLFNLVIIPYIALIIALILLMAYAILFITIVSARLGKYIEHMFRFINSRIKIIRNFILMNENEDYGLKLSLVDYFVLFLVSITQWLLSGLNVMLIFYSFGVHIGIITGILISSSYTILTYISVLPGSAGIGELANLYVLNSLKLGNYYLAYDIWFRIITYIVPLIMLMPAFLSISRKLTMINTNHRNPQ</sequence>
<keyword evidence="4 6" id="KW-1133">Transmembrane helix</keyword>
<dbReference type="GO" id="GO:0005886">
    <property type="term" value="C:plasma membrane"/>
    <property type="evidence" value="ECO:0007669"/>
    <property type="project" value="UniProtKB-SubCell"/>
</dbReference>
<feature type="transmembrane region" description="Helical" evidence="6">
    <location>
        <begin position="21"/>
        <end position="44"/>
    </location>
</feature>
<evidence type="ECO:0000256" key="5">
    <source>
        <dbReference type="ARBA" id="ARBA00023136"/>
    </source>
</evidence>
<keyword evidence="2" id="KW-1003">Cell membrane</keyword>
<dbReference type="EMBL" id="BMNM01000007">
    <property type="protein sequence ID" value="GGI80743.1"/>
    <property type="molecule type" value="Genomic_DNA"/>
</dbReference>
<feature type="transmembrane region" description="Helical" evidence="6">
    <location>
        <begin position="307"/>
        <end position="326"/>
    </location>
</feature>
<feature type="transmembrane region" description="Helical" evidence="6">
    <location>
        <begin position="248"/>
        <end position="272"/>
    </location>
</feature>
<reference evidence="8" key="1">
    <citation type="journal article" date="2014" name="Int. J. Syst. Evol. Microbiol.">
        <title>Complete genome sequence of Corynebacterium casei LMG S-19264T (=DSM 44701T), isolated from a smear-ripened cheese.</title>
        <authorList>
            <consortium name="US DOE Joint Genome Institute (JGI-PGF)"/>
            <person name="Walter F."/>
            <person name="Albersmeier A."/>
            <person name="Kalinowski J."/>
            <person name="Ruckert C."/>
        </authorList>
    </citation>
    <scope>NUCLEOTIDE SEQUENCE</scope>
    <source>
        <strain evidence="8">JCM 11219</strain>
    </source>
</reference>
<organism evidence="8 9">
    <name type="scientific">Vulcanisaeta souniana JCM 11219</name>
    <dbReference type="NCBI Taxonomy" id="1293586"/>
    <lineage>
        <taxon>Archaea</taxon>
        <taxon>Thermoproteota</taxon>
        <taxon>Thermoprotei</taxon>
        <taxon>Thermoproteales</taxon>
        <taxon>Thermoproteaceae</taxon>
        <taxon>Vulcanisaeta</taxon>
    </lineage>
</organism>
<dbReference type="EMBL" id="AP026830">
    <property type="protein sequence ID" value="BDR91097.1"/>
    <property type="molecule type" value="Genomic_DNA"/>
</dbReference>
<dbReference type="PANTHER" id="PTHR37693">
    <property type="entry name" value="PHOSPHATIDYLGLYCEROL LYSYLTRANSFERASE"/>
    <property type="match status" value="1"/>
</dbReference>
<dbReference type="Proteomes" id="UP001060771">
    <property type="component" value="Chromosome"/>
</dbReference>
<dbReference type="Proteomes" id="UP000657075">
    <property type="component" value="Unassembled WGS sequence"/>
</dbReference>
<evidence type="ECO:0000256" key="4">
    <source>
        <dbReference type="ARBA" id="ARBA00022989"/>
    </source>
</evidence>
<evidence type="ECO:0000256" key="3">
    <source>
        <dbReference type="ARBA" id="ARBA00022692"/>
    </source>
</evidence>
<gene>
    <name evidence="8" type="ORF">GCM10007112_16990</name>
    <name evidence="7" type="ORF">Vsou_01900</name>
</gene>
<dbReference type="PANTHER" id="PTHR37693:SF1">
    <property type="entry name" value="INTEGRAL MEMBRANE PROTEIN"/>
    <property type="match status" value="1"/>
</dbReference>
<evidence type="ECO:0000313" key="7">
    <source>
        <dbReference type="EMBL" id="BDR91097.1"/>
    </source>
</evidence>
<keyword evidence="3 6" id="KW-0812">Transmembrane</keyword>
<evidence type="ECO:0000256" key="6">
    <source>
        <dbReference type="SAM" id="Phobius"/>
    </source>
</evidence>
<reference evidence="8" key="2">
    <citation type="submission" date="2020-09" db="EMBL/GenBank/DDBJ databases">
        <authorList>
            <person name="Sun Q."/>
            <person name="Ohkuma M."/>
        </authorList>
    </citation>
    <scope>NUCLEOTIDE SEQUENCE</scope>
    <source>
        <strain evidence="8">JCM 11219</strain>
    </source>
</reference>
<keyword evidence="5 6" id="KW-0472">Membrane</keyword>
<reference evidence="7" key="4">
    <citation type="journal article" date="2023" name="Microbiol. Resour. Announc.">
        <title>Complete Genome Sequence of Vulcanisaeta souniana Strain IC-059, a Hyperthermophilic Archaeon Isolated from Hot Spring Water in Japan.</title>
        <authorList>
            <person name="Kato S."/>
            <person name="Itoh T."/>
            <person name="Wu L."/>
            <person name="Ma J."/>
            <person name="Ohkuma M."/>
        </authorList>
    </citation>
    <scope>NUCLEOTIDE SEQUENCE</scope>
    <source>
        <strain evidence="7">JCM 11219</strain>
    </source>
</reference>
<protein>
    <submittedName>
        <fullName evidence="8">Uncharacterized protein</fullName>
    </submittedName>
</protein>
<comment type="subcellular location">
    <subcellularLocation>
        <location evidence="1">Cell membrane</location>
        <topology evidence="1">Multi-pass membrane protein</topology>
    </subcellularLocation>
</comment>
<accession>A0A830EIS0</accession>
<dbReference type="InterPro" id="IPR022791">
    <property type="entry name" value="L-PG_synthase/AglD"/>
</dbReference>
<name>A0A830EIS0_9CREN</name>
<evidence type="ECO:0000313" key="9">
    <source>
        <dbReference type="Proteomes" id="UP000657075"/>
    </source>
</evidence>
<dbReference type="NCBIfam" id="TIGR00374">
    <property type="entry name" value="flippase-like domain"/>
    <property type="match status" value="1"/>
</dbReference>
<evidence type="ECO:0000313" key="10">
    <source>
        <dbReference type="Proteomes" id="UP001060771"/>
    </source>
</evidence>
<feature type="transmembrane region" description="Helical" evidence="6">
    <location>
        <begin position="164"/>
        <end position="187"/>
    </location>
</feature>
<feature type="transmembrane region" description="Helical" evidence="6">
    <location>
        <begin position="219"/>
        <end position="241"/>
    </location>
</feature>
<feature type="transmembrane region" description="Helical" evidence="6">
    <location>
        <begin position="56"/>
        <end position="80"/>
    </location>
</feature>
<feature type="transmembrane region" description="Helical" evidence="6">
    <location>
        <begin position="136"/>
        <end position="157"/>
    </location>
</feature>
<feature type="transmembrane region" description="Helical" evidence="6">
    <location>
        <begin position="101"/>
        <end position="124"/>
    </location>
</feature>
<dbReference type="AlphaFoldDB" id="A0A830EIS0"/>
<reference evidence="10" key="3">
    <citation type="submission" date="2022-09" db="EMBL/GenBank/DDBJ databases">
        <title>Complete genome sequence of Vulcanisaeta souniana.</title>
        <authorList>
            <person name="Kato S."/>
            <person name="Itoh T."/>
            <person name="Ohkuma M."/>
        </authorList>
    </citation>
    <scope>NUCLEOTIDE SEQUENCE [LARGE SCALE GENOMIC DNA]</scope>
    <source>
        <strain evidence="10">JCM 11219</strain>
    </source>
</reference>
<evidence type="ECO:0000256" key="1">
    <source>
        <dbReference type="ARBA" id="ARBA00004651"/>
    </source>
</evidence>